<dbReference type="Proteomes" id="UP000217257">
    <property type="component" value="Chromosome"/>
</dbReference>
<dbReference type="NCBIfam" id="TIGR02265">
    <property type="entry name" value="Mxa_TIGR02265"/>
    <property type="match status" value="1"/>
</dbReference>
<evidence type="ECO:0000313" key="2">
    <source>
        <dbReference type="Proteomes" id="UP000217257"/>
    </source>
</evidence>
<sequence length="200" mass="22093">MQGLERSRDEASLPVARERWVFEHTVDGLFRSALGGRLSAPALQALSQVGIDLSRPLLPAYSSETWARALRIAAADLFPGQPPEASWRRLGQEVINGLVHTLVGNAMVNVATLLGPLRFLRRLNPTLRNADNYVESRVEELGPTSCEVWINEVMEQPAYHQGMLEALVALAGGREARARFLSSEGPGARFLVEWELPEAR</sequence>
<reference evidence="1 2" key="1">
    <citation type="submission" date="2017-06" db="EMBL/GenBank/DDBJ databases">
        <title>Sequencing and comparative analysis of myxobacterial genomes.</title>
        <authorList>
            <person name="Rupp O."/>
            <person name="Goesmann A."/>
            <person name="Sogaard-Andersen L."/>
        </authorList>
    </citation>
    <scope>NUCLEOTIDE SEQUENCE [LARGE SCALE GENOMIC DNA]</scope>
    <source>
        <strain evidence="1 2">DSM 52655</strain>
    </source>
</reference>
<dbReference type="EMBL" id="CP022098">
    <property type="protein sequence ID" value="ATB34744.1"/>
    <property type="molecule type" value="Genomic_DNA"/>
</dbReference>
<gene>
    <name evidence="1" type="ORF">CYFUS_000151</name>
</gene>
<dbReference type="Pfam" id="PF09536">
    <property type="entry name" value="DUF2378"/>
    <property type="match status" value="1"/>
</dbReference>
<evidence type="ECO:0008006" key="3">
    <source>
        <dbReference type="Google" id="ProtNLM"/>
    </source>
</evidence>
<protein>
    <recommendedName>
        <fullName evidence="3">DUF2378 family protein</fullName>
    </recommendedName>
</protein>
<dbReference type="KEGG" id="cfus:CYFUS_000151"/>
<organism evidence="1 2">
    <name type="scientific">Cystobacter fuscus</name>
    <dbReference type="NCBI Taxonomy" id="43"/>
    <lineage>
        <taxon>Bacteria</taxon>
        <taxon>Pseudomonadati</taxon>
        <taxon>Myxococcota</taxon>
        <taxon>Myxococcia</taxon>
        <taxon>Myxococcales</taxon>
        <taxon>Cystobacterineae</taxon>
        <taxon>Archangiaceae</taxon>
        <taxon>Cystobacter</taxon>
    </lineage>
</organism>
<dbReference type="InterPro" id="IPR011751">
    <property type="entry name" value="Mxa_paralog_2265"/>
</dbReference>
<accession>A0A250ISL9</accession>
<dbReference type="AlphaFoldDB" id="A0A250ISL9"/>
<evidence type="ECO:0000313" key="1">
    <source>
        <dbReference type="EMBL" id="ATB34744.1"/>
    </source>
</evidence>
<proteinExistence type="predicted"/>
<name>A0A250ISL9_9BACT</name>